<dbReference type="InterPro" id="IPR036770">
    <property type="entry name" value="Ankyrin_rpt-contain_sf"/>
</dbReference>
<proteinExistence type="predicted"/>
<evidence type="ECO:0000313" key="4">
    <source>
        <dbReference type="Proteomes" id="UP001615550"/>
    </source>
</evidence>
<dbReference type="EMBL" id="JBGORX010000003">
    <property type="protein sequence ID" value="MFJ1269024.1"/>
    <property type="molecule type" value="Genomic_DNA"/>
</dbReference>
<sequence length="463" mass="51952">MGFVIELHKAIEAGKERFQEFIIQKLEADEGYLEQSFWMPDSTQLTVVNYLIHQHQEPDNDGERNDASSNLTPHLSFVLARVQNKNVGEPVHYAISLGKLSLASSLLEQRFFDVNRRNKEGRTLLSLALDTKNRQLLQAVLAQNPNVHESNQLSEEPIEYQPLHQAILFNFGVGVRALVRAGAQLNNPVGPLMETPLLFAARLGKIRALAALLTSPAGELDLEAENNDRAESYEHGHNSIEALCQQLVLEPQKASLIDGVAMLLCHGAEPPRREEMCQSLANKRMELLKAIDSYLEKHPDLVDPFVRRCHLMGTSLHSIIYVDHSWGYALRQLFGRPSAAGSMVESWVTRKYGDNAEHDLGSVELPSKAGSTYTGKEDPLKLYAVFVERYKLAYNSQRITNPWSTMNWMIAEGLGDWATVLKYSKEHPTSRTRLIIKDMIKSETKSLHEEIPSNGSAPVLVTP</sequence>
<organism evidence="3 4">
    <name type="scientific">Legionella lytica</name>
    <dbReference type="NCBI Taxonomy" id="96232"/>
    <lineage>
        <taxon>Bacteria</taxon>
        <taxon>Pseudomonadati</taxon>
        <taxon>Pseudomonadota</taxon>
        <taxon>Gammaproteobacteria</taxon>
        <taxon>Legionellales</taxon>
        <taxon>Legionellaceae</taxon>
        <taxon>Legionella</taxon>
    </lineage>
</organism>
<dbReference type="Gene3D" id="1.25.40.20">
    <property type="entry name" value="Ankyrin repeat-containing domain"/>
    <property type="match status" value="1"/>
</dbReference>
<keyword evidence="2" id="KW-0040">ANK repeat</keyword>
<dbReference type="RefSeq" id="WP_400187840.1">
    <property type="nucleotide sequence ID" value="NZ_JBGORX010000003.1"/>
</dbReference>
<dbReference type="SMART" id="SM00248">
    <property type="entry name" value="ANK"/>
    <property type="match status" value="4"/>
</dbReference>
<reference evidence="3 4" key="1">
    <citation type="submission" date="2024-08" db="EMBL/GenBank/DDBJ databases">
        <title>Draft Genome Sequence of Legionella lytica strain DSB2004, Isolated From a Fire Sprinkler System.</title>
        <authorList>
            <person name="Everhart A.D."/>
            <person name="Kidane D.T."/>
            <person name="Farone A.L."/>
            <person name="Farone M.B."/>
        </authorList>
    </citation>
    <scope>NUCLEOTIDE SEQUENCE [LARGE SCALE GENOMIC DNA]</scope>
    <source>
        <strain evidence="3 4">DSB2004</strain>
    </source>
</reference>
<name>A0ABW8DBU1_9GAMM</name>
<dbReference type="SUPFAM" id="SSF48403">
    <property type="entry name" value="Ankyrin repeat"/>
    <property type="match status" value="1"/>
</dbReference>
<accession>A0ABW8DBU1</accession>
<evidence type="ECO:0000313" key="3">
    <source>
        <dbReference type="EMBL" id="MFJ1269024.1"/>
    </source>
</evidence>
<comment type="caution">
    <text evidence="3">The sequence shown here is derived from an EMBL/GenBank/DDBJ whole genome shotgun (WGS) entry which is preliminary data.</text>
</comment>
<protein>
    <submittedName>
        <fullName evidence="3">Dot/Icm T4SS effector AnkC/LegA12</fullName>
    </submittedName>
</protein>
<dbReference type="PANTHER" id="PTHR24198:SF165">
    <property type="entry name" value="ANKYRIN REPEAT-CONTAINING PROTEIN-RELATED"/>
    <property type="match status" value="1"/>
</dbReference>
<keyword evidence="4" id="KW-1185">Reference proteome</keyword>
<dbReference type="PANTHER" id="PTHR24198">
    <property type="entry name" value="ANKYRIN REPEAT AND PROTEIN KINASE DOMAIN-CONTAINING PROTEIN"/>
    <property type="match status" value="1"/>
</dbReference>
<dbReference type="InterPro" id="IPR002110">
    <property type="entry name" value="Ankyrin_rpt"/>
</dbReference>
<dbReference type="Proteomes" id="UP001615550">
    <property type="component" value="Unassembled WGS sequence"/>
</dbReference>
<dbReference type="NCBIfam" id="NF043019">
    <property type="entry name" value="T4SS_AnkC"/>
    <property type="match status" value="1"/>
</dbReference>
<gene>
    <name evidence="3" type="primary">ankC</name>
    <name evidence="3" type="ORF">ACD661_10685</name>
</gene>
<evidence type="ECO:0000256" key="2">
    <source>
        <dbReference type="ARBA" id="ARBA00023043"/>
    </source>
</evidence>
<keyword evidence="1" id="KW-0677">Repeat</keyword>
<evidence type="ECO:0000256" key="1">
    <source>
        <dbReference type="ARBA" id="ARBA00022737"/>
    </source>
</evidence>